<sequence length="505" mass="55851">MNRNIPRIARLAAAALAVLALAAAFVLRFSYSTSFLYPGYCGFDSAIFQTIGKYWAEGVTPYARLFDHKGPLIFFVDAVGYWLHGRAGILVVQTVSLAVTVWGLYRLGRTGLSRPWAAGAAALALVYLARTFDEGNMTEEYSLPFLAVSLYLAARWCLARKKDPAAPHPWQWAAVYGASFAAILMLRVTSAVAVCSYVLVIALALLAGRQWKNLLANMGGFLGGFALLTGPFAVYFACKGSLADMLYGTIGYNIFYATEFSIREYYANSQWAASTLSRVLTDFGAPLFLLAVLCIAALVRRKNDLLAWGGLLSGALSMYVLFTNRPYVHYFMIVTPLIPLAFVLAAELVRTGRGKKLALAAPALCALWAVSLLIRLPGWSTDSFMAKYPYETQPYNNAARAAAAVIPEEERDSVLGYNVDAQWYLAADIQPCQRYFIHQDWQAAEDPSMRSEINEFLTKEPSKWLVVSGPVEDTVQQLLDEQYTAVSGEQQFTDYASYVLYRRNS</sequence>
<dbReference type="OrthoDB" id="5056808at2"/>
<keyword evidence="1" id="KW-1133">Transmembrane helix</keyword>
<feature type="transmembrane region" description="Helical" evidence="1">
    <location>
        <begin position="112"/>
        <end position="129"/>
    </location>
</feature>
<dbReference type="STRING" id="1650663.GCA_001486665_00350"/>
<keyword evidence="1" id="KW-0812">Transmembrane</keyword>
<feature type="transmembrane region" description="Helical" evidence="1">
    <location>
        <begin position="305"/>
        <end position="322"/>
    </location>
</feature>
<protein>
    <recommendedName>
        <fullName evidence="4">Dolichyl-phosphate-mannose-protein mannosyltransferase</fullName>
    </recommendedName>
</protein>
<feature type="transmembrane region" description="Helical" evidence="1">
    <location>
        <begin position="357"/>
        <end position="376"/>
    </location>
</feature>
<dbReference type="EMBL" id="SLUM01000003">
    <property type="protein sequence ID" value="TCL60689.1"/>
    <property type="molecule type" value="Genomic_DNA"/>
</dbReference>
<dbReference type="Proteomes" id="UP000295184">
    <property type="component" value="Unassembled WGS sequence"/>
</dbReference>
<feature type="transmembrane region" description="Helical" evidence="1">
    <location>
        <begin position="328"/>
        <end position="345"/>
    </location>
</feature>
<proteinExistence type="predicted"/>
<feature type="transmembrane region" description="Helical" evidence="1">
    <location>
        <begin position="214"/>
        <end position="237"/>
    </location>
</feature>
<organism evidence="2 3">
    <name type="scientific">Allofournierella massiliensis</name>
    <dbReference type="NCBI Taxonomy" id="1650663"/>
    <lineage>
        <taxon>Bacteria</taxon>
        <taxon>Bacillati</taxon>
        <taxon>Bacillota</taxon>
        <taxon>Clostridia</taxon>
        <taxon>Eubacteriales</taxon>
        <taxon>Oscillospiraceae</taxon>
        <taxon>Allofournierella</taxon>
    </lineage>
</organism>
<evidence type="ECO:0000313" key="2">
    <source>
        <dbReference type="EMBL" id="TCL60689.1"/>
    </source>
</evidence>
<dbReference type="GeneID" id="97381392"/>
<feature type="transmembrane region" description="Helical" evidence="1">
    <location>
        <begin position="191"/>
        <end position="207"/>
    </location>
</feature>
<evidence type="ECO:0000256" key="1">
    <source>
        <dbReference type="SAM" id="Phobius"/>
    </source>
</evidence>
<name>A0A4R1R5C0_9FIRM</name>
<gene>
    <name evidence="2" type="ORF">EDD77_10310</name>
</gene>
<comment type="caution">
    <text evidence="2">The sequence shown here is derived from an EMBL/GenBank/DDBJ whole genome shotgun (WGS) entry which is preliminary data.</text>
</comment>
<dbReference type="AlphaFoldDB" id="A0A4R1R5C0"/>
<feature type="transmembrane region" description="Helical" evidence="1">
    <location>
        <begin position="279"/>
        <end position="298"/>
    </location>
</feature>
<dbReference type="RefSeq" id="WP_058962865.1">
    <property type="nucleotide sequence ID" value="NZ_CABKVM010000011.1"/>
</dbReference>
<accession>A0A4R1R5C0</accession>
<evidence type="ECO:0008006" key="4">
    <source>
        <dbReference type="Google" id="ProtNLM"/>
    </source>
</evidence>
<reference evidence="2 3" key="1">
    <citation type="submission" date="2019-03" db="EMBL/GenBank/DDBJ databases">
        <title>Genomic Encyclopedia of Type Strains, Phase IV (KMG-IV): sequencing the most valuable type-strain genomes for metagenomic binning, comparative biology and taxonomic classification.</title>
        <authorList>
            <person name="Goeker M."/>
        </authorList>
    </citation>
    <scope>NUCLEOTIDE SEQUENCE [LARGE SCALE GENOMIC DNA]</scope>
    <source>
        <strain evidence="2 3">DSM 100451</strain>
    </source>
</reference>
<evidence type="ECO:0000313" key="3">
    <source>
        <dbReference type="Proteomes" id="UP000295184"/>
    </source>
</evidence>
<feature type="transmembrane region" description="Helical" evidence="1">
    <location>
        <begin position="87"/>
        <end position="105"/>
    </location>
</feature>
<keyword evidence="1" id="KW-0472">Membrane</keyword>